<dbReference type="Gene3D" id="3.20.20.70">
    <property type="entry name" value="Aldolase class I"/>
    <property type="match status" value="1"/>
</dbReference>
<dbReference type="EMBL" id="CP067140">
    <property type="protein sequence ID" value="WCR01421.1"/>
    <property type="molecule type" value="Genomic_DNA"/>
</dbReference>
<comment type="subunit">
    <text evidence="3">Homotrimer.</text>
</comment>
<dbReference type="InterPro" id="IPR013785">
    <property type="entry name" value="Aldolase_TIM"/>
</dbReference>
<dbReference type="NCBIfam" id="NF006600">
    <property type="entry name" value="PRK09140.1"/>
    <property type="match status" value="1"/>
</dbReference>
<dbReference type="Pfam" id="PF01081">
    <property type="entry name" value="Aldolase"/>
    <property type="match status" value="1"/>
</dbReference>
<evidence type="ECO:0000256" key="3">
    <source>
        <dbReference type="ARBA" id="ARBA00011233"/>
    </source>
</evidence>
<keyword evidence="9" id="KW-1185">Reference proteome</keyword>
<evidence type="ECO:0000313" key="8">
    <source>
        <dbReference type="Proteomes" id="UP000186216"/>
    </source>
</evidence>
<proteinExistence type="inferred from homology"/>
<reference evidence="7 9" key="2">
    <citation type="submission" date="2021-01" db="EMBL/GenBank/DDBJ databases">
        <title>Biogeographic distribution of Paracoccus.</title>
        <authorList>
            <person name="Hollensteiner J."/>
            <person name="Leineberger J."/>
            <person name="Brinkhoff T."/>
            <person name="Daniel R."/>
        </authorList>
    </citation>
    <scope>NUCLEOTIDE SEQUENCE [LARGE SCALE GENOMIC DNA]</scope>
    <source>
        <strain evidence="7 9">DSM 18447</strain>
    </source>
</reference>
<evidence type="ECO:0000256" key="2">
    <source>
        <dbReference type="ARBA" id="ARBA00006906"/>
    </source>
</evidence>
<evidence type="ECO:0000256" key="5">
    <source>
        <dbReference type="ARBA" id="ARBA00023277"/>
    </source>
</evidence>
<dbReference type="InterPro" id="IPR031338">
    <property type="entry name" value="KDPG/KHG_AS_2"/>
</dbReference>
<evidence type="ECO:0000313" key="7">
    <source>
        <dbReference type="EMBL" id="WCR01421.1"/>
    </source>
</evidence>
<protein>
    <submittedName>
        <fullName evidence="7">2-dehydro-3-deoxy-6-phosphogalactonate aldolase</fullName>
    </submittedName>
    <submittedName>
        <fullName evidence="6">2-keto-3-deoxy-phosphogalactonate aldolase</fullName>
    </submittedName>
</protein>
<dbReference type="PROSITE" id="PS00160">
    <property type="entry name" value="ALDOLASE_KDPG_KHG_2"/>
    <property type="match status" value="1"/>
</dbReference>
<comment type="pathway">
    <text evidence="1">Carbohydrate acid metabolism.</text>
</comment>
<dbReference type="AlphaFoldDB" id="A0AA45W2P1"/>
<dbReference type="GO" id="GO:0016829">
    <property type="term" value="F:lyase activity"/>
    <property type="evidence" value="ECO:0007669"/>
    <property type="project" value="UniProtKB-KW"/>
</dbReference>
<name>A0AA45W2P1_9RHOB</name>
<dbReference type="PANTHER" id="PTHR30246:SF1">
    <property type="entry name" value="2-DEHYDRO-3-DEOXY-6-PHOSPHOGALACTONATE ALDOLASE-RELATED"/>
    <property type="match status" value="1"/>
</dbReference>
<evidence type="ECO:0000313" key="9">
    <source>
        <dbReference type="Proteomes" id="UP001215549"/>
    </source>
</evidence>
<dbReference type="SUPFAM" id="SSF51569">
    <property type="entry name" value="Aldolase"/>
    <property type="match status" value="1"/>
</dbReference>
<dbReference type="CDD" id="cd00452">
    <property type="entry name" value="KDPG_aldolase"/>
    <property type="match status" value="1"/>
</dbReference>
<dbReference type="InterPro" id="IPR000887">
    <property type="entry name" value="Aldlse_KDPG_KHG"/>
</dbReference>
<evidence type="ECO:0000256" key="1">
    <source>
        <dbReference type="ARBA" id="ARBA00004761"/>
    </source>
</evidence>
<accession>A0AA45W2P1</accession>
<evidence type="ECO:0000313" key="6">
    <source>
        <dbReference type="EMBL" id="SIS69697.1"/>
    </source>
</evidence>
<dbReference type="EMBL" id="FTOU01000003">
    <property type="protein sequence ID" value="SIS69697.1"/>
    <property type="molecule type" value="Genomic_DNA"/>
</dbReference>
<sequence length="215" mass="22791">MITKRVPLHSFKRPLVAILRGLTTQEALPLIETLITAEFEAIEVPLNSPEPFASIGAAVREFGDHVLLGAGTVLDRSDVDRLADLGARLVVTPNTDTNVIDRSVSCGMVTMPGVSTATEALLAWRHGASALKFFPAGILGPDGIAAIRTVLPSEAPVAAVGGASEQNFDAYLARGIKIFGLGSSLYKPGMDRTELGNRARAIITAYDVATDQLRR</sequence>
<dbReference type="Proteomes" id="UP001215549">
    <property type="component" value="Chromosome"/>
</dbReference>
<keyword evidence="5" id="KW-0119">Carbohydrate metabolism</keyword>
<organism evidence="6 8">
    <name type="scientific">Paracoccus saliphilus</name>
    <dbReference type="NCBI Taxonomy" id="405559"/>
    <lineage>
        <taxon>Bacteria</taxon>
        <taxon>Pseudomonadati</taxon>
        <taxon>Pseudomonadota</taxon>
        <taxon>Alphaproteobacteria</taxon>
        <taxon>Rhodobacterales</taxon>
        <taxon>Paracoccaceae</taxon>
        <taxon>Paracoccus</taxon>
    </lineage>
</organism>
<evidence type="ECO:0000256" key="4">
    <source>
        <dbReference type="ARBA" id="ARBA00023239"/>
    </source>
</evidence>
<dbReference type="RefSeq" id="WP_084202911.1">
    <property type="nucleotide sequence ID" value="NZ_CP067140.1"/>
</dbReference>
<dbReference type="PANTHER" id="PTHR30246">
    <property type="entry name" value="2-KETO-3-DEOXY-6-PHOSPHOGLUCONATE ALDOLASE"/>
    <property type="match status" value="1"/>
</dbReference>
<comment type="similarity">
    <text evidence="2">Belongs to the KHG/KDPG aldolase family.</text>
</comment>
<dbReference type="Proteomes" id="UP000186216">
    <property type="component" value="Unassembled WGS sequence"/>
</dbReference>
<keyword evidence="4" id="KW-0456">Lyase</keyword>
<gene>
    <name evidence="7" type="ORF">JHX88_10690</name>
    <name evidence="6" type="ORF">SAMN05421772_10362</name>
</gene>
<reference evidence="6 8" key="1">
    <citation type="submission" date="2017-01" db="EMBL/GenBank/DDBJ databases">
        <authorList>
            <person name="Varghese N."/>
            <person name="Submissions S."/>
        </authorList>
    </citation>
    <scope>NUCLEOTIDE SEQUENCE [LARGE SCALE GENOMIC DNA]</scope>
    <source>
        <strain evidence="6 8">DSM 18447</strain>
    </source>
</reference>